<organism evidence="1 2">
    <name type="scientific">Aspergillus ellipticus CBS 707.79</name>
    <dbReference type="NCBI Taxonomy" id="1448320"/>
    <lineage>
        <taxon>Eukaryota</taxon>
        <taxon>Fungi</taxon>
        <taxon>Dikarya</taxon>
        <taxon>Ascomycota</taxon>
        <taxon>Pezizomycotina</taxon>
        <taxon>Eurotiomycetes</taxon>
        <taxon>Eurotiomycetidae</taxon>
        <taxon>Eurotiales</taxon>
        <taxon>Aspergillaceae</taxon>
        <taxon>Aspergillus</taxon>
        <taxon>Aspergillus subgen. Circumdati</taxon>
    </lineage>
</organism>
<reference evidence="1 2" key="1">
    <citation type="submission" date="2018-02" db="EMBL/GenBank/DDBJ databases">
        <title>The genomes of Aspergillus section Nigri reveals drivers in fungal speciation.</title>
        <authorList>
            <consortium name="DOE Joint Genome Institute"/>
            <person name="Vesth T.C."/>
            <person name="Nybo J."/>
            <person name="Theobald S."/>
            <person name="Brandl J."/>
            <person name="Frisvad J.C."/>
            <person name="Nielsen K.F."/>
            <person name="Lyhne E.K."/>
            <person name="Kogle M.E."/>
            <person name="Kuo A."/>
            <person name="Riley R."/>
            <person name="Clum A."/>
            <person name="Nolan M."/>
            <person name="Lipzen A."/>
            <person name="Salamov A."/>
            <person name="Henrissat B."/>
            <person name="Wiebenga A."/>
            <person name="De vries R.P."/>
            <person name="Grigoriev I.V."/>
            <person name="Mortensen U.H."/>
            <person name="Andersen M.R."/>
            <person name="Baker S.E."/>
        </authorList>
    </citation>
    <scope>NUCLEOTIDE SEQUENCE [LARGE SCALE GENOMIC DNA]</scope>
    <source>
        <strain evidence="1 2">CBS 707.79</strain>
    </source>
</reference>
<dbReference type="EMBL" id="KZ825924">
    <property type="protein sequence ID" value="PYH92134.1"/>
    <property type="molecule type" value="Genomic_DNA"/>
</dbReference>
<keyword evidence="2" id="KW-1185">Reference proteome</keyword>
<sequence length="134" mass="15274">MKLTQICSQPVYIITAIKVCNNVSVKFIRTDWISGHPNGIQMPVRDIGDNELSVFPSSGHFHSKEGIVCAYQVSKIVPEGRRSKTKVVRLKPFPPRGFVVEEDWAPVLLNSFHMHQWEWNNIDLRDWSPVSGMA</sequence>
<name>A0A319D4C4_9EURO</name>
<proteinExistence type="predicted"/>
<protein>
    <submittedName>
        <fullName evidence="1">Uncharacterized protein</fullName>
    </submittedName>
</protein>
<accession>A0A319D4C4</accession>
<gene>
    <name evidence="1" type="ORF">BO71DRAFT_400786</name>
</gene>
<dbReference type="AlphaFoldDB" id="A0A319D4C4"/>
<evidence type="ECO:0000313" key="2">
    <source>
        <dbReference type="Proteomes" id="UP000247810"/>
    </source>
</evidence>
<evidence type="ECO:0000313" key="1">
    <source>
        <dbReference type="EMBL" id="PYH92134.1"/>
    </source>
</evidence>
<dbReference type="Proteomes" id="UP000247810">
    <property type="component" value="Unassembled WGS sequence"/>
</dbReference>
<dbReference type="VEuPathDB" id="FungiDB:BO71DRAFT_400786"/>